<evidence type="ECO:0000313" key="8">
    <source>
        <dbReference type="EMBL" id="MDQ0275376.1"/>
    </source>
</evidence>
<feature type="domain" description="DUF2179" evidence="7">
    <location>
        <begin position="224"/>
        <end position="278"/>
    </location>
</feature>
<dbReference type="Gene3D" id="3.30.70.120">
    <property type="match status" value="1"/>
</dbReference>
<feature type="transmembrane region" description="Helical" evidence="6">
    <location>
        <begin position="48"/>
        <end position="70"/>
    </location>
</feature>
<evidence type="ECO:0000256" key="4">
    <source>
        <dbReference type="ARBA" id="ARBA00022989"/>
    </source>
</evidence>
<comment type="subcellular location">
    <subcellularLocation>
        <location evidence="1">Cell membrane</location>
        <topology evidence="1">Multi-pass membrane protein</topology>
    </subcellularLocation>
</comment>
<feature type="transmembrane region" description="Helical" evidence="6">
    <location>
        <begin position="77"/>
        <end position="95"/>
    </location>
</feature>
<dbReference type="EMBL" id="JAUSTN010000007">
    <property type="protein sequence ID" value="MDQ0275376.1"/>
    <property type="molecule type" value="Genomic_DNA"/>
</dbReference>
<dbReference type="InterPro" id="IPR019264">
    <property type="entry name" value="DUF2179"/>
</dbReference>
<dbReference type="InterPro" id="IPR051461">
    <property type="entry name" value="UPF0750_membrane"/>
</dbReference>
<keyword evidence="9" id="KW-1185">Reference proteome</keyword>
<dbReference type="PANTHER" id="PTHR33545:SF5">
    <property type="entry name" value="UPF0750 MEMBRANE PROTEIN YITT"/>
    <property type="match status" value="1"/>
</dbReference>
<keyword evidence="3 6" id="KW-0812">Transmembrane</keyword>
<protein>
    <submittedName>
        <fullName evidence="8">Uncharacterized membrane-anchored protein YitT (DUF2179 family)</fullName>
    </submittedName>
</protein>
<dbReference type="Pfam" id="PF10035">
    <property type="entry name" value="DUF2179"/>
    <property type="match status" value="1"/>
</dbReference>
<gene>
    <name evidence="8" type="ORF">J2S72_001403</name>
</gene>
<keyword evidence="4 6" id="KW-1133">Transmembrane helix</keyword>
<evidence type="ECO:0000256" key="6">
    <source>
        <dbReference type="SAM" id="Phobius"/>
    </source>
</evidence>
<dbReference type="Pfam" id="PF02588">
    <property type="entry name" value="YitT_membrane"/>
    <property type="match status" value="1"/>
</dbReference>
<evidence type="ECO:0000256" key="1">
    <source>
        <dbReference type="ARBA" id="ARBA00004651"/>
    </source>
</evidence>
<proteinExistence type="predicted"/>
<accession>A0ABU0AX45</accession>
<evidence type="ECO:0000256" key="5">
    <source>
        <dbReference type="ARBA" id="ARBA00023136"/>
    </source>
</evidence>
<evidence type="ECO:0000256" key="2">
    <source>
        <dbReference type="ARBA" id="ARBA00022475"/>
    </source>
</evidence>
<dbReference type="RefSeq" id="WP_307495246.1">
    <property type="nucleotide sequence ID" value="NZ_JAUSTN010000007.1"/>
</dbReference>
<name>A0ABU0AX45_9FIRM</name>
<feature type="transmembrane region" description="Helical" evidence="6">
    <location>
        <begin position="110"/>
        <end position="130"/>
    </location>
</feature>
<dbReference type="CDD" id="cd16380">
    <property type="entry name" value="YitT_C"/>
    <property type="match status" value="1"/>
</dbReference>
<evidence type="ECO:0000313" key="9">
    <source>
        <dbReference type="Proteomes" id="UP001236559"/>
    </source>
</evidence>
<dbReference type="Proteomes" id="UP001236559">
    <property type="component" value="Unassembled WGS sequence"/>
</dbReference>
<evidence type="ECO:0000259" key="7">
    <source>
        <dbReference type="Pfam" id="PF10035"/>
    </source>
</evidence>
<keyword evidence="5 6" id="KW-0472">Membrane</keyword>
<organism evidence="8 9">
    <name type="scientific">Peptoniphilus koenoeneniae</name>
    <dbReference type="NCBI Taxonomy" id="507751"/>
    <lineage>
        <taxon>Bacteria</taxon>
        <taxon>Bacillati</taxon>
        <taxon>Bacillota</taxon>
        <taxon>Tissierellia</taxon>
        <taxon>Tissierellales</taxon>
        <taxon>Peptoniphilaceae</taxon>
        <taxon>Peptoniphilus</taxon>
    </lineage>
</organism>
<reference evidence="8 9" key="1">
    <citation type="submission" date="2023-07" db="EMBL/GenBank/DDBJ databases">
        <title>Genomic Encyclopedia of Type Strains, Phase IV (KMG-IV): sequencing the most valuable type-strain genomes for metagenomic binning, comparative biology and taxonomic classification.</title>
        <authorList>
            <person name="Goeker M."/>
        </authorList>
    </citation>
    <scope>NUCLEOTIDE SEQUENCE [LARGE SCALE GENOMIC DNA]</scope>
    <source>
        <strain evidence="8 9">DSM 22616</strain>
    </source>
</reference>
<dbReference type="InterPro" id="IPR015867">
    <property type="entry name" value="N-reg_PII/ATP_PRibTrfase_C"/>
</dbReference>
<dbReference type="InterPro" id="IPR003740">
    <property type="entry name" value="YitT"/>
</dbReference>
<evidence type="ECO:0000256" key="3">
    <source>
        <dbReference type="ARBA" id="ARBA00022692"/>
    </source>
</evidence>
<comment type="caution">
    <text evidence="8">The sequence shown here is derived from an EMBL/GenBank/DDBJ whole genome shotgun (WGS) entry which is preliminary data.</text>
</comment>
<feature type="transmembrane region" description="Helical" evidence="6">
    <location>
        <begin position="151"/>
        <end position="172"/>
    </location>
</feature>
<sequence length="284" mass="31397">MKSVFNIKRFLLVNLGVVLVTIGLHFFLIPNSLAVGGTSGLSIELGHIFPFIPVSYILFALNMILVVLGFVTIGRDFGFYTVYASMSLGFFLWLLEKTIPTVRPIVEGDIFINLIFGIIIQAIGIGVVVNQGASTGGTDILAKIIEKYTRFSFGNGLIMSDGVVTLIALLLYGPGLGMYALLGCFMNSFVIDKMIAGFDTKFYVTIVSEKTEIINEFILKEIERGSTIYEAMGGYTKRNRKILTSVVNKGDLIKLKEFIRKTDEKSFMYVSSVTEVEGEGFTYE</sequence>
<dbReference type="PIRSF" id="PIRSF006483">
    <property type="entry name" value="Membrane_protein_YitT"/>
    <property type="match status" value="1"/>
</dbReference>
<feature type="transmembrane region" description="Helical" evidence="6">
    <location>
        <begin position="12"/>
        <end position="28"/>
    </location>
</feature>
<dbReference type="PANTHER" id="PTHR33545">
    <property type="entry name" value="UPF0750 MEMBRANE PROTEIN YITT-RELATED"/>
    <property type="match status" value="1"/>
</dbReference>
<keyword evidence="2" id="KW-1003">Cell membrane</keyword>